<dbReference type="OrthoDB" id="5788137at2759"/>
<evidence type="ECO:0000256" key="1">
    <source>
        <dbReference type="SAM" id="Phobius"/>
    </source>
</evidence>
<keyword evidence="1" id="KW-0812">Transmembrane</keyword>
<comment type="caution">
    <text evidence="2">The sequence shown here is derived from an EMBL/GenBank/DDBJ whole genome shotgun (WGS) entry which is preliminary data.</text>
</comment>
<keyword evidence="3" id="KW-1185">Reference proteome</keyword>
<dbReference type="Proteomes" id="UP000541444">
    <property type="component" value="Unassembled WGS sequence"/>
</dbReference>
<organism evidence="2 3">
    <name type="scientific">Kingdonia uniflora</name>
    <dbReference type="NCBI Taxonomy" id="39325"/>
    <lineage>
        <taxon>Eukaryota</taxon>
        <taxon>Viridiplantae</taxon>
        <taxon>Streptophyta</taxon>
        <taxon>Embryophyta</taxon>
        <taxon>Tracheophyta</taxon>
        <taxon>Spermatophyta</taxon>
        <taxon>Magnoliopsida</taxon>
        <taxon>Ranunculales</taxon>
        <taxon>Circaeasteraceae</taxon>
        <taxon>Kingdonia</taxon>
    </lineage>
</organism>
<name>A0A7J7LWJ7_9MAGN</name>
<dbReference type="PANTHER" id="PTHR10556:SF35">
    <property type="entry name" value="3-OXO-5-ALPHA-STEROID 4-DEHYDROGENASE FAMILY PROTEIN"/>
    <property type="match status" value="1"/>
</dbReference>
<sequence>MMSMVTNFMYPPPPSLFITTMSVISFVSLAYTAFSEIRGKHLQYSKFWNINTSQKVKLSSRTGMLILYTPAFVVGAVSLYLLADNGLRVLLVTAALTIHFLKRVLEKAWLSELIRIVLLLRFYFV</sequence>
<feature type="transmembrane region" description="Helical" evidence="1">
    <location>
        <begin position="65"/>
        <end position="83"/>
    </location>
</feature>
<dbReference type="EMBL" id="JACGCM010001948">
    <property type="protein sequence ID" value="KAF6146934.1"/>
    <property type="molecule type" value="Genomic_DNA"/>
</dbReference>
<evidence type="ECO:0000313" key="2">
    <source>
        <dbReference type="EMBL" id="KAF6146934.1"/>
    </source>
</evidence>
<proteinExistence type="predicted"/>
<dbReference type="GO" id="GO:0016491">
    <property type="term" value="F:oxidoreductase activity"/>
    <property type="evidence" value="ECO:0007669"/>
    <property type="project" value="TreeGrafter"/>
</dbReference>
<evidence type="ECO:0000313" key="3">
    <source>
        <dbReference type="Proteomes" id="UP000541444"/>
    </source>
</evidence>
<gene>
    <name evidence="2" type="ORF">GIB67_036653</name>
</gene>
<protein>
    <submittedName>
        <fullName evidence="2">Uncharacterized protein</fullName>
    </submittedName>
</protein>
<accession>A0A7J7LWJ7</accession>
<keyword evidence="1" id="KW-1133">Transmembrane helix</keyword>
<dbReference type="PANTHER" id="PTHR10556">
    <property type="entry name" value="3-OXO-5-ALPHA-STEROID 4-DEHYDROGENASE"/>
    <property type="match status" value="1"/>
</dbReference>
<reference evidence="2 3" key="1">
    <citation type="journal article" date="2020" name="IScience">
        <title>Genome Sequencing of the Endangered Kingdonia uniflora (Circaeasteraceae, Ranunculales) Reveals Potential Mechanisms of Evolutionary Specialization.</title>
        <authorList>
            <person name="Sun Y."/>
            <person name="Deng T."/>
            <person name="Zhang A."/>
            <person name="Moore M.J."/>
            <person name="Landis J.B."/>
            <person name="Lin N."/>
            <person name="Zhang H."/>
            <person name="Zhang X."/>
            <person name="Huang J."/>
            <person name="Zhang X."/>
            <person name="Sun H."/>
            <person name="Wang H."/>
        </authorList>
    </citation>
    <scope>NUCLEOTIDE SEQUENCE [LARGE SCALE GENOMIC DNA]</scope>
    <source>
        <strain evidence="2">TB1705</strain>
        <tissue evidence="2">Leaf</tissue>
    </source>
</reference>
<dbReference type="InterPro" id="IPR039357">
    <property type="entry name" value="SRD5A/TECR"/>
</dbReference>
<keyword evidence="1" id="KW-0472">Membrane</keyword>
<feature type="transmembrane region" description="Helical" evidence="1">
    <location>
        <begin position="15"/>
        <end position="34"/>
    </location>
</feature>
<dbReference type="AlphaFoldDB" id="A0A7J7LWJ7"/>